<dbReference type="EMBL" id="LYVJ01000004">
    <property type="protein sequence ID" value="OBU68440.1"/>
    <property type="molecule type" value="Genomic_DNA"/>
</dbReference>
<evidence type="ECO:0000256" key="1">
    <source>
        <dbReference type="SAM" id="MobiDB-lite"/>
    </source>
</evidence>
<accession>A0A1A6Y0F6</accession>
<sequence>MDDMPKRNNRVQRKDGFPWKSIIAVVVIIGIVLAVAEMGRVERQYREQANRQALEAMQRVLEGQEPVVRPAQDTLQGSAAEPTTPESQAPAPVEGK</sequence>
<name>A0A1A6Y0F6_STEMA</name>
<dbReference type="Proteomes" id="UP000092256">
    <property type="component" value="Unassembled WGS sequence"/>
</dbReference>
<keyword evidence="2" id="KW-0472">Membrane</keyword>
<dbReference type="AlphaFoldDB" id="A0A1A6Y0F6"/>
<evidence type="ECO:0000313" key="3">
    <source>
        <dbReference type="EMBL" id="OBU68440.1"/>
    </source>
</evidence>
<keyword evidence="2" id="KW-1133">Transmembrane helix</keyword>
<evidence type="ECO:0000256" key="2">
    <source>
        <dbReference type="SAM" id="Phobius"/>
    </source>
</evidence>
<reference evidence="3 4" key="1">
    <citation type="submission" date="2016-05" db="EMBL/GenBank/DDBJ databases">
        <title>Draft Genome Sequences of Stenotrophomonas maltophilia Strains Sm32COP, Sm41DVV, Sm46PAILV, SmF3, SmF22, SmSOFb1 and SmCVFa1, Isolated from Different Manures, in France.</title>
        <authorList>
            <person name="Nazaret S."/>
            <person name="Bodilis J."/>
        </authorList>
    </citation>
    <scope>NUCLEOTIDE SEQUENCE [LARGE SCALE GENOMIC DNA]</scope>
    <source>
        <strain evidence="3 4">Sm46PAILV</strain>
    </source>
</reference>
<organism evidence="3 4">
    <name type="scientific">Stenotrophomonas maltophilia</name>
    <name type="common">Pseudomonas maltophilia</name>
    <name type="synonym">Xanthomonas maltophilia</name>
    <dbReference type="NCBI Taxonomy" id="40324"/>
    <lineage>
        <taxon>Bacteria</taxon>
        <taxon>Pseudomonadati</taxon>
        <taxon>Pseudomonadota</taxon>
        <taxon>Gammaproteobacteria</taxon>
        <taxon>Lysobacterales</taxon>
        <taxon>Lysobacteraceae</taxon>
        <taxon>Stenotrophomonas</taxon>
        <taxon>Stenotrophomonas maltophilia group</taxon>
    </lineage>
</organism>
<feature type="transmembrane region" description="Helical" evidence="2">
    <location>
        <begin position="17"/>
        <end position="36"/>
    </location>
</feature>
<keyword evidence="2" id="KW-0812">Transmembrane</keyword>
<proteinExistence type="predicted"/>
<evidence type="ECO:0000313" key="4">
    <source>
        <dbReference type="Proteomes" id="UP000092256"/>
    </source>
</evidence>
<gene>
    <name evidence="3" type="ORF">A9K58_06390</name>
</gene>
<feature type="region of interest" description="Disordered" evidence="1">
    <location>
        <begin position="64"/>
        <end position="96"/>
    </location>
</feature>
<dbReference type="RefSeq" id="WP_065198562.1">
    <property type="nucleotide sequence ID" value="NZ_LYVJ01000004.1"/>
</dbReference>
<protein>
    <submittedName>
        <fullName evidence="3">Uncharacterized protein</fullName>
    </submittedName>
</protein>
<comment type="caution">
    <text evidence="3">The sequence shown here is derived from an EMBL/GenBank/DDBJ whole genome shotgun (WGS) entry which is preliminary data.</text>
</comment>